<comment type="subcellular location">
    <subcellularLocation>
        <location evidence="1">Cell membrane</location>
        <topology evidence="1">Multi-pass membrane protein</topology>
    </subcellularLocation>
</comment>
<feature type="transmembrane region" description="Helical" evidence="8">
    <location>
        <begin position="141"/>
        <end position="159"/>
    </location>
</feature>
<keyword evidence="5" id="KW-0133">Cell shape</keyword>
<organism evidence="9 10">
    <name type="scientific">Salipaludibacillus agaradhaerens</name>
    <name type="common">Bacillus agaradhaerens</name>
    <dbReference type="NCBI Taxonomy" id="76935"/>
    <lineage>
        <taxon>Bacteria</taxon>
        <taxon>Bacillati</taxon>
        <taxon>Bacillota</taxon>
        <taxon>Bacilli</taxon>
        <taxon>Bacillales</taxon>
        <taxon>Bacillaceae</taxon>
    </lineage>
</organism>
<dbReference type="EMBL" id="JABXYM010000001">
    <property type="protein sequence ID" value="MCR6095666.1"/>
    <property type="molecule type" value="Genomic_DNA"/>
</dbReference>
<gene>
    <name evidence="9" type="primary">mreD</name>
    <name evidence="9" type="ORF">HXA33_03845</name>
</gene>
<proteinExistence type="inferred from homology"/>
<evidence type="ECO:0000256" key="3">
    <source>
        <dbReference type="ARBA" id="ARBA00022475"/>
    </source>
</evidence>
<evidence type="ECO:0000256" key="6">
    <source>
        <dbReference type="ARBA" id="ARBA00022989"/>
    </source>
</evidence>
<comment type="caution">
    <text evidence="9">The sequence shown here is derived from an EMBL/GenBank/DDBJ whole genome shotgun (WGS) entry which is preliminary data.</text>
</comment>
<reference evidence="9" key="1">
    <citation type="submission" date="2020-06" db="EMBL/GenBank/DDBJ databases">
        <title>Insight into the genomes of haloalkaliphilic bacilli from Kenyan soda lakes.</title>
        <authorList>
            <person name="Mwirichia R."/>
            <person name="Villamizar G.C."/>
            <person name="Poehlein A."/>
            <person name="Mugweru J."/>
            <person name="Kipnyargis A."/>
            <person name="Kiplimo D."/>
            <person name="Orwa P."/>
            <person name="Daniel R."/>
        </authorList>
    </citation>
    <scope>NUCLEOTIDE SEQUENCE</scope>
    <source>
        <strain evidence="9">B1096_S55</strain>
    </source>
</reference>
<evidence type="ECO:0000256" key="8">
    <source>
        <dbReference type="SAM" id="Phobius"/>
    </source>
</evidence>
<dbReference type="Pfam" id="PF04093">
    <property type="entry name" value="MreD"/>
    <property type="match status" value="1"/>
</dbReference>
<evidence type="ECO:0000313" key="9">
    <source>
        <dbReference type="EMBL" id="MCR6095666.1"/>
    </source>
</evidence>
<sequence>MIVRYSLFISLFILFIFEGTIYQVFAPDFYGFPYELIPRWMFMLILLMGIYRGRGYGLLHGIIFGILYDIVYSPVLGVYAFGMGVIAYVLSISLPFVKNNLAITILMVISGVALLEYYVFGMMTLLGITDLSNDIFLTVRFIPTLIMNLIVLTIVAYPVKLWCQKVDSEIQ</sequence>
<keyword evidence="4 8" id="KW-0812">Transmembrane</keyword>
<dbReference type="GO" id="GO:0008360">
    <property type="term" value="P:regulation of cell shape"/>
    <property type="evidence" value="ECO:0007669"/>
    <property type="project" value="UniProtKB-KW"/>
</dbReference>
<feature type="transmembrane region" description="Helical" evidence="8">
    <location>
        <begin position="66"/>
        <end position="89"/>
    </location>
</feature>
<dbReference type="InterPro" id="IPR007227">
    <property type="entry name" value="Cell_shape_determining_MreD"/>
</dbReference>
<dbReference type="NCBIfam" id="TIGR03426">
    <property type="entry name" value="shape_MreD"/>
    <property type="match status" value="1"/>
</dbReference>
<protein>
    <submittedName>
        <fullName evidence="9">Rod shape-determining protein MreD</fullName>
    </submittedName>
</protein>
<keyword evidence="7 8" id="KW-0472">Membrane</keyword>
<keyword evidence="3" id="KW-1003">Cell membrane</keyword>
<dbReference type="GO" id="GO:0005886">
    <property type="term" value="C:plasma membrane"/>
    <property type="evidence" value="ECO:0007669"/>
    <property type="project" value="UniProtKB-SubCell"/>
</dbReference>
<feature type="transmembrane region" description="Helical" evidence="8">
    <location>
        <begin position="101"/>
        <end position="120"/>
    </location>
</feature>
<evidence type="ECO:0000256" key="5">
    <source>
        <dbReference type="ARBA" id="ARBA00022960"/>
    </source>
</evidence>
<dbReference type="AlphaFoldDB" id="A0A9Q4B042"/>
<evidence type="ECO:0000256" key="4">
    <source>
        <dbReference type="ARBA" id="ARBA00022692"/>
    </source>
</evidence>
<evidence type="ECO:0000256" key="1">
    <source>
        <dbReference type="ARBA" id="ARBA00004651"/>
    </source>
</evidence>
<feature type="transmembrane region" description="Helical" evidence="8">
    <location>
        <begin position="37"/>
        <end position="54"/>
    </location>
</feature>
<feature type="transmembrane region" description="Helical" evidence="8">
    <location>
        <begin position="7"/>
        <end position="25"/>
    </location>
</feature>
<keyword evidence="6 8" id="KW-1133">Transmembrane helix</keyword>
<keyword evidence="10" id="KW-1185">Reference proteome</keyword>
<dbReference type="Proteomes" id="UP001057753">
    <property type="component" value="Unassembled WGS sequence"/>
</dbReference>
<evidence type="ECO:0000256" key="2">
    <source>
        <dbReference type="ARBA" id="ARBA00007776"/>
    </source>
</evidence>
<comment type="similarity">
    <text evidence="2">Belongs to the MreD family.</text>
</comment>
<accession>A0A9Q4B042</accession>
<evidence type="ECO:0000256" key="7">
    <source>
        <dbReference type="ARBA" id="ARBA00023136"/>
    </source>
</evidence>
<evidence type="ECO:0000313" key="10">
    <source>
        <dbReference type="Proteomes" id="UP001057753"/>
    </source>
</evidence>
<name>A0A9Q4B042_SALAG</name>
<dbReference type="RefSeq" id="WP_257820423.1">
    <property type="nucleotide sequence ID" value="NZ_JABXYM010000001.1"/>
</dbReference>